<feature type="compositionally biased region" description="Low complexity" evidence="1">
    <location>
        <begin position="56"/>
        <end position="95"/>
    </location>
</feature>
<evidence type="ECO:0000313" key="2">
    <source>
        <dbReference type="EMBL" id="KIK06371.1"/>
    </source>
</evidence>
<sequence>MTSSTITSSACERPTLPPLHTLNLPHLTRKPALLYDSYEPQSSCPRLHVPQKYHRSSSTSTITSIPSRSHSPSCSPSSSRLSGSHPPNPAASTITPPTPTTTRKLRLIPCSLETADAVILVTSPDAPYIFDIPLKAANKNSNSNALLLVGSALEKFRHPQRTITKGARVHPYQFAHAPGSRRGSEASSL</sequence>
<organism evidence="2 3">
    <name type="scientific">Laccaria amethystina LaAM-08-1</name>
    <dbReference type="NCBI Taxonomy" id="1095629"/>
    <lineage>
        <taxon>Eukaryota</taxon>
        <taxon>Fungi</taxon>
        <taxon>Dikarya</taxon>
        <taxon>Basidiomycota</taxon>
        <taxon>Agaricomycotina</taxon>
        <taxon>Agaricomycetes</taxon>
        <taxon>Agaricomycetidae</taxon>
        <taxon>Agaricales</taxon>
        <taxon>Agaricineae</taxon>
        <taxon>Hydnangiaceae</taxon>
        <taxon>Laccaria</taxon>
    </lineage>
</organism>
<name>A0A0C9XMP5_9AGAR</name>
<feature type="region of interest" description="Disordered" evidence="1">
    <location>
        <begin position="45"/>
        <end position="102"/>
    </location>
</feature>
<evidence type="ECO:0000313" key="3">
    <source>
        <dbReference type="Proteomes" id="UP000054477"/>
    </source>
</evidence>
<accession>A0A0C9XMP5</accession>
<keyword evidence="3" id="KW-1185">Reference proteome</keyword>
<reference evidence="2 3" key="1">
    <citation type="submission" date="2014-04" db="EMBL/GenBank/DDBJ databases">
        <authorList>
            <consortium name="DOE Joint Genome Institute"/>
            <person name="Kuo A."/>
            <person name="Kohler A."/>
            <person name="Nagy L.G."/>
            <person name="Floudas D."/>
            <person name="Copeland A."/>
            <person name="Barry K.W."/>
            <person name="Cichocki N."/>
            <person name="Veneault-Fourrey C."/>
            <person name="LaButti K."/>
            <person name="Lindquist E.A."/>
            <person name="Lipzen A."/>
            <person name="Lundell T."/>
            <person name="Morin E."/>
            <person name="Murat C."/>
            <person name="Sun H."/>
            <person name="Tunlid A."/>
            <person name="Henrissat B."/>
            <person name="Grigoriev I.V."/>
            <person name="Hibbett D.S."/>
            <person name="Martin F."/>
            <person name="Nordberg H.P."/>
            <person name="Cantor M.N."/>
            <person name="Hua S.X."/>
        </authorList>
    </citation>
    <scope>NUCLEOTIDE SEQUENCE [LARGE SCALE GENOMIC DNA]</scope>
    <source>
        <strain evidence="2 3">LaAM-08-1</strain>
    </source>
</reference>
<gene>
    <name evidence="2" type="ORF">K443DRAFT_674354</name>
</gene>
<dbReference type="EMBL" id="KN838553">
    <property type="protein sequence ID" value="KIK06371.1"/>
    <property type="molecule type" value="Genomic_DNA"/>
</dbReference>
<reference evidence="3" key="2">
    <citation type="submission" date="2015-01" db="EMBL/GenBank/DDBJ databases">
        <title>Evolutionary Origins and Diversification of the Mycorrhizal Mutualists.</title>
        <authorList>
            <consortium name="DOE Joint Genome Institute"/>
            <consortium name="Mycorrhizal Genomics Consortium"/>
            <person name="Kohler A."/>
            <person name="Kuo A."/>
            <person name="Nagy L.G."/>
            <person name="Floudas D."/>
            <person name="Copeland A."/>
            <person name="Barry K.W."/>
            <person name="Cichocki N."/>
            <person name="Veneault-Fourrey C."/>
            <person name="LaButti K."/>
            <person name="Lindquist E.A."/>
            <person name="Lipzen A."/>
            <person name="Lundell T."/>
            <person name="Morin E."/>
            <person name="Murat C."/>
            <person name="Riley R."/>
            <person name="Ohm R."/>
            <person name="Sun H."/>
            <person name="Tunlid A."/>
            <person name="Henrissat B."/>
            <person name="Grigoriev I.V."/>
            <person name="Hibbett D.S."/>
            <person name="Martin F."/>
        </authorList>
    </citation>
    <scope>NUCLEOTIDE SEQUENCE [LARGE SCALE GENOMIC DNA]</scope>
    <source>
        <strain evidence="3">LaAM-08-1</strain>
    </source>
</reference>
<proteinExistence type="predicted"/>
<dbReference type="AlphaFoldDB" id="A0A0C9XMP5"/>
<feature type="region of interest" description="Disordered" evidence="1">
    <location>
        <begin position="1"/>
        <end position="23"/>
    </location>
</feature>
<dbReference type="HOGENOM" id="CLU_1482173_0_0_1"/>
<dbReference type="OrthoDB" id="3267542at2759"/>
<feature type="compositionally biased region" description="Polar residues" evidence="1">
    <location>
        <begin position="1"/>
        <end position="10"/>
    </location>
</feature>
<evidence type="ECO:0000256" key="1">
    <source>
        <dbReference type="SAM" id="MobiDB-lite"/>
    </source>
</evidence>
<dbReference type="Proteomes" id="UP000054477">
    <property type="component" value="Unassembled WGS sequence"/>
</dbReference>
<protein>
    <submittedName>
        <fullName evidence="2">Uncharacterized protein</fullName>
    </submittedName>
</protein>